<dbReference type="Pfam" id="PF13581">
    <property type="entry name" value="HATPase_c_2"/>
    <property type="match status" value="1"/>
</dbReference>
<dbReference type="Gene3D" id="3.30.565.10">
    <property type="entry name" value="Histidine kinase-like ATPase, C-terminal domain"/>
    <property type="match status" value="1"/>
</dbReference>
<dbReference type="CDD" id="cd16936">
    <property type="entry name" value="HATPase_RsbW-like"/>
    <property type="match status" value="1"/>
</dbReference>
<dbReference type="InterPro" id="IPR050267">
    <property type="entry name" value="Anti-sigma-factor_SerPK"/>
</dbReference>
<keyword evidence="4" id="KW-1185">Reference proteome</keyword>
<keyword evidence="1" id="KW-0808">Transferase</keyword>
<keyword evidence="1" id="KW-0418">Kinase</keyword>
<dbReference type="Proteomes" id="UP001501710">
    <property type="component" value="Unassembled WGS sequence"/>
</dbReference>
<protein>
    <recommendedName>
        <fullName evidence="2">Histidine kinase/HSP90-like ATPase domain-containing protein</fullName>
    </recommendedName>
</protein>
<dbReference type="SUPFAM" id="SSF55874">
    <property type="entry name" value="ATPase domain of HSP90 chaperone/DNA topoisomerase II/histidine kinase"/>
    <property type="match status" value="1"/>
</dbReference>
<dbReference type="InterPro" id="IPR003594">
    <property type="entry name" value="HATPase_dom"/>
</dbReference>
<dbReference type="RefSeq" id="WP_344901409.1">
    <property type="nucleotide sequence ID" value="NZ_BAABAS010000020.1"/>
</dbReference>
<keyword evidence="1" id="KW-0723">Serine/threonine-protein kinase</keyword>
<dbReference type="EMBL" id="BAABAS010000020">
    <property type="protein sequence ID" value="GAA4238103.1"/>
    <property type="molecule type" value="Genomic_DNA"/>
</dbReference>
<comment type="caution">
    <text evidence="3">The sequence shown here is derived from an EMBL/GenBank/DDBJ whole genome shotgun (WGS) entry which is preliminary data.</text>
</comment>
<organism evidence="3 4">
    <name type="scientific">Actinomadura meridiana</name>
    <dbReference type="NCBI Taxonomy" id="559626"/>
    <lineage>
        <taxon>Bacteria</taxon>
        <taxon>Bacillati</taxon>
        <taxon>Actinomycetota</taxon>
        <taxon>Actinomycetes</taxon>
        <taxon>Streptosporangiales</taxon>
        <taxon>Thermomonosporaceae</taxon>
        <taxon>Actinomadura</taxon>
    </lineage>
</organism>
<dbReference type="PANTHER" id="PTHR35526">
    <property type="entry name" value="ANTI-SIGMA-F FACTOR RSBW-RELATED"/>
    <property type="match status" value="1"/>
</dbReference>
<evidence type="ECO:0000313" key="4">
    <source>
        <dbReference type="Proteomes" id="UP001501710"/>
    </source>
</evidence>
<dbReference type="PANTHER" id="PTHR35526:SF3">
    <property type="entry name" value="ANTI-SIGMA-F FACTOR RSBW"/>
    <property type="match status" value="1"/>
</dbReference>
<reference evidence="4" key="1">
    <citation type="journal article" date="2019" name="Int. J. Syst. Evol. Microbiol.">
        <title>The Global Catalogue of Microorganisms (GCM) 10K type strain sequencing project: providing services to taxonomists for standard genome sequencing and annotation.</title>
        <authorList>
            <consortium name="The Broad Institute Genomics Platform"/>
            <consortium name="The Broad Institute Genome Sequencing Center for Infectious Disease"/>
            <person name="Wu L."/>
            <person name="Ma J."/>
        </authorList>
    </citation>
    <scope>NUCLEOTIDE SEQUENCE [LARGE SCALE GENOMIC DNA]</scope>
    <source>
        <strain evidence="4">JCM 17440</strain>
    </source>
</reference>
<feature type="domain" description="Histidine kinase/HSP90-like ATPase" evidence="2">
    <location>
        <begin position="23"/>
        <end position="145"/>
    </location>
</feature>
<dbReference type="InterPro" id="IPR036890">
    <property type="entry name" value="HATPase_C_sf"/>
</dbReference>
<proteinExistence type="predicted"/>
<evidence type="ECO:0000259" key="2">
    <source>
        <dbReference type="Pfam" id="PF13581"/>
    </source>
</evidence>
<name>A0ABP8CEJ5_9ACTN</name>
<evidence type="ECO:0000313" key="3">
    <source>
        <dbReference type="EMBL" id="GAA4238103.1"/>
    </source>
</evidence>
<gene>
    <name evidence="3" type="ORF">GCM10022254_52670</name>
</gene>
<accession>A0ABP8CEJ5</accession>
<evidence type="ECO:0000256" key="1">
    <source>
        <dbReference type="ARBA" id="ARBA00022527"/>
    </source>
</evidence>
<sequence>MLTGDPVADIWSGGARAFQLARDPSCASQARALLAGTMRELRFAGETIQDAKLAVSELATNAHTHAPSANQAPPELWIWARTRPTSELVVCVFDTCRERGPVLRNKNPLDEHGKGLSIVAALCRSTGTHITRSRLTSKTGKCVWFALAVPPSRPTTNRVIAPAFAANRLTEALSARGIPATRRSDDSGISVINVAALNIWVEPKVFAWRTPSGYTRQPLVDLQETAERIVSHYETSRSSPSPT</sequence>